<evidence type="ECO:0000259" key="1">
    <source>
        <dbReference type="PROSITE" id="PS50994"/>
    </source>
</evidence>
<name>A0A521FL46_9RHOB</name>
<gene>
    <name evidence="2" type="ORF">SAMN06265221_12423</name>
</gene>
<dbReference type="Proteomes" id="UP000319014">
    <property type="component" value="Unassembled WGS sequence"/>
</dbReference>
<keyword evidence="3" id="KW-1185">Reference proteome</keyword>
<organism evidence="2 3">
    <name type="scientific">Paracoccus laeviglucosivorans</name>
    <dbReference type="NCBI Taxonomy" id="1197861"/>
    <lineage>
        <taxon>Bacteria</taxon>
        <taxon>Pseudomonadati</taxon>
        <taxon>Pseudomonadota</taxon>
        <taxon>Alphaproteobacteria</taxon>
        <taxon>Rhodobacterales</taxon>
        <taxon>Paracoccaceae</taxon>
        <taxon>Paracoccus</taxon>
    </lineage>
</organism>
<evidence type="ECO:0000313" key="2">
    <source>
        <dbReference type="EMBL" id="SMO96330.1"/>
    </source>
</evidence>
<dbReference type="Gene3D" id="3.30.420.10">
    <property type="entry name" value="Ribonuclease H-like superfamily/Ribonuclease H"/>
    <property type="match status" value="1"/>
</dbReference>
<dbReference type="InterPro" id="IPR012337">
    <property type="entry name" value="RNaseH-like_sf"/>
</dbReference>
<protein>
    <submittedName>
        <fullName evidence="2">Integrase core domain-containing protein</fullName>
    </submittedName>
</protein>
<dbReference type="AlphaFoldDB" id="A0A521FL46"/>
<dbReference type="GO" id="GO:0015074">
    <property type="term" value="P:DNA integration"/>
    <property type="evidence" value="ECO:0007669"/>
    <property type="project" value="InterPro"/>
</dbReference>
<dbReference type="SUPFAM" id="SSF53098">
    <property type="entry name" value="Ribonuclease H-like"/>
    <property type="match status" value="1"/>
</dbReference>
<proteinExistence type="predicted"/>
<evidence type="ECO:0000313" key="3">
    <source>
        <dbReference type="Proteomes" id="UP000319014"/>
    </source>
</evidence>
<accession>A0A521FL46</accession>
<dbReference type="InterPro" id="IPR036397">
    <property type="entry name" value="RNaseH_sf"/>
</dbReference>
<sequence length="97" mass="11622">MFCETNGIEHRRTTPNHTWTNGQVERMNRTIKDATDERFRYDSHDQLRTHLGNFRAAYKFAFRPKTLGGLAPYKYICKIWTSEPDRFILNPIRKCRD</sequence>
<dbReference type="InterPro" id="IPR001584">
    <property type="entry name" value="Integrase_cat-core"/>
</dbReference>
<dbReference type="PROSITE" id="PS50994">
    <property type="entry name" value="INTEGRASE"/>
    <property type="match status" value="1"/>
</dbReference>
<feature type="domain" description="Integrase catalytic" evidence="1">
    <location>
        <begin position="1"/>
        <end position="80"/>
    </location>
</feature>
<dbReference type="EMBL" id="FXTK01000024">
    <property type="protein sequence ID" value="SMO96330.1"/>
    <property type="molecule type" value="Genomic_DNA"/>
</dbReference>
<dbReference type="Pfam" id="PF13683">
    <property type="entry name" value="rve_3"/>
    <property type="match status" value="1"/>
</dbReference>
<reference evidence="2 3" key="1">
    <citation type="submission" date="2017-05" db="EMBL/GenBank/DDBJ databases">
        <authorList>
            <person name="Varghese N."/>
            <person name="Submissions S."/>
        </authorList>
    </citation>
    <scope>NUCLEOTIDE SEQUENCE [LARGE SCALE GENOMIC DNA]</scope>
    <source>
        <strain evidence="2 3">DSM 100094</strain>
    </source>
</reference>
<dbReference type="GO" id="GO:0003676">
    <property type="term" value="F:nucleic acid binding"/>
    <property type="evidence" value="ECO:0007669"/>
    <property type="project" value="InterPro"/>
</dbReference>